<dbReference type="AlphaFoldDB" id="A0A8K0D9V4"/>
<dbReference type="Gene3D" id="3.30.497.10">
    <property type="entry name" value="Antithrombin, subunit I, domain 2"/>
    <property type="match status" value="1"/>
</dbReference>
<dbReference type="InterPro" id="IPR042178">
    <property type="entry name" value="Serpin_sf_1"/>
</dbReference>
<organism evidence="6 7">
    <name type="scientific">Ignelater luminosus</name>
    <name type="common">Cucubano</name>
    <name type="synonym">Pyrophorus luminosus</name>
    <dbReference type="NCBI Taxonomy" id="2038154"/>
    <lineage>
        <taxon>Eukaryota</taxon>
        <taxon>Metazoa</taxon>
        <taxon>Ecdysozoa</taxon>
        <taxon>Arthropoda</taxon>
        <taxon>Hexapoda</taxon>
        <taxon>Insecta</taxon>
        <taxon>Pterygota</taxon>
        <taxon>Neoptera</taxon>
        <taxon>Endopterygota</taxon>
        <taxon>Coleoptera</taxon>
        <taxon>Polyphaga</taxon>
        <taxon>Elateriformia</taxon>
        <taxon>Elateroidea</taxon>
        <taxon>Elateridae</taxon>
        <taxon>Agrypninae</taxon>
        <taxon>Pyrophorini</taxon>
        <taxon>Ignelater</taxon>
    </lineage>
</organism>
<dbReference type="PANTHER" id="PTHR11461:SF342">
    <property type="entry name" value="SERINE PROTEASE INHIBITOR 28DC"/>
    <property type="match status" value="1"/>
</dbReference>
<keyword evidence="7" id="KW-1185">Reference proteome</keyword>
<dbReference type="Pfam" id="PF00079">
    <property type="entry name" value="Serpin"/>
    <property type="match status" value="1"/>
</dbReference>
<keyword evidence="1" id="KW-0646">Protease inhibitor</keyword>
<reference evidence="6" key="1">
    <citation type="submission" date="2019-08" db="EMBL/GenBank/DDBJ databases">
        <title>The genome of the North American firefly Photinus pyralis.</title>
        <authorList>
            <consortium name="Photinus pyralis genome working group"/>
            <person name="Fallon T.R."/>
            <person name="Sander Lower S.E."/>
            <person name="Weng J.-K."/>
        </authorList>
    </citation>
    <scope>NUCLEOTIDE SEQUENCE</scope>
    <source>
        <strain evidence="6">TRF0915ILg1</strain>
        <tissue evidence="6">Whole body</tissue>
    </source>
</reference>
<dbReference type="SMART" id="SM00093">
    <property type="entry name" value="SERPIN"/>
    <property type="match status" value="1"/>
</dbReference>
<gene>
    <name evidence="6" type="ORF">ILUMI_06494</name>
</gene>
<comment type="caution">
    <text evidence="6">The sequence shown here is derived from an EMBL/GenBank/DDBJ whole genome shotgun (WGS) entry which is preliminary data.</text>
</comment>
<evidence type="ECO:0000256" key="3">
    <source>
        <dbReference type="RuleBase" id="RU000411"/>
    </source>
</evidence>
<dbReference type="InterPro" id="IPR042185">
    <property type="entry name" value="Serpin_sf_2"/>
</dbReference>
<sequence length="524" mass="58324">MNERFTGILLQVVFTISIVSAQFQFQFPDDYATPQPARSTSVAQAQAQARTQQAVQSPTTYKDNSYDQYITSVVSRGFTKLALDVNRVTQAISPEVAQADYVVYGPVTITGALGLVLLASIGQTFDEIAKCLGLSSGELDIQNNPIYVQQEIGRVLKSMQSQTGLDIGYHVKFASAIFIQQDFPIRPAYLEIADVNYKSNVMNLDFLGNPQYAKHVINTWVSGHTNGKIPSLLDEAPPPETNAIVASVLYFQAAWQFPFFNGHTKLHAFYSNGRKKPSTRMVEMMSNGGEFPYYKDQRLGVEIMGFPYKGNQTTMYVIMPFQSNKERLRELENSLTPADIDHLVGNTRYTETVTLFPKMRLESTINLRNTLEMMGVKSLFDPDKANLALLSPGVSQKFNEANEAPFVSAPISNQNQINRKLVLPQTEAAGHNAVEELEKIRQQVIQSPVYANPGLYADQVIHKVFIDITESGTEAAAATSISLNRSGGRVTFRVDVPFLFFIYHENSRLILFWGSVKTPPNPAT</sequence>
<proteinExistence type="inferred from homology"/>
<accession>A0A8K0D9V4</accession>
<dbReference type="GO" id="GO:0004867">
    <property type="term" value="F:serine-type endopeptidase inhibitor activity"/>
    <property type="evidence" value="ECO:0007669"/>
    <property type="project" value="UniProtKB-KW"/>
</dbReference>
<dbReference type="OrthoDB" id="9518664at2759"/>
<dbReference type="InterPro" id="IPR023796">
    <property type="entry name" value="Serpin_dom"/>
</dbReference>
<dbReference type="GO" id="GO:0005615">
    <property type="term" value="C:extracellular space"/>
    <property type="evidence" value="ECO:0007669"/>
    <property type="project" value="InterPro"/>
</dbReference>
<evidence type="ECO:0000313" key="6">
    <source>
        <dbReference type="EMBL" id="KAF2899687.1"/>
    </source>
</evidence>
<evidence type="ECO:0000256" key="4">
    <source>
        <dbReference type="SAM" id="SignalP"/>
    </source>
</evidence>
<comment type="similarity">
    <text evidence="3">Belongs to the serpin family.</text>
</comment>
<dbReference type="PANTHER" id="PTHR11461">
    <property type="entry name" value="SERINE PROTEASE INHIBITOR, SERPIN"/>
    <property type="match status" value="1"/>
</dbReference>
<dbReference type="EMBL" id="VTPC01002685">
    <property type="protein sequence ID" value="KAF2899687.1"/>
    <property type="molecule type" value="Genomic_DNA"/>
</dbReference>
<dbReference type="FunFam" id="2.30.39.10:FF:000035">
    <property type="entry name" value="Serine protease inhibitor (serpin) 16"/>
    <property type="match status" value="1"/>
</dbReference>
<keyword evidence="2" id="KW-0722">Serine protease inhibitor</keyword>
<dbReference type="Gene3D" id="2.30.39.10">
    <property type="entry name" value="Alpha-1-antitrypsin, domain 1"/>
    <property type="match status" value="2"/>
</dbReference>
<feature type="signal peptide" evidence="4">
    <location>
        <begin position="1"/>
        <end position="21"/>
    </location>
</feature>
<evidence type="ECO:0000259" key="5">
    <source>
        <dbReference type="SMART" id="SM00093"/>
    </source>
</evidence>
<evidence type="ECO:0000313" key="7">
    <source>
        <dbReference type="Proteomes" id="UP000801492"/>
    </source>
</evidence>
<evidence type="ECO:0000256" key="2">
    <source>
        <dbReference type="ARBA" id="ARBA00022900"/>
    </source>
</evidence>
<dbReference type="InterPro" id="IPR000215">
    <property type="entry name" value="Serpin_fam"/>
</dbReference>
<feature type="domain" description="Serpin" evidence="5">
    <location>
        <begin position="90"/>
        <end position="519"/>
    </location>
</feature>
<evidence type="ECO:0000256" key="1">
    <source>
        <dbReference type="ARBA" id="ARBA00022690"/>
    </source>
</evidence>
<dbReference type="SUPFAM" id="SSF56574">
    <property type="entry name" value="Serpins"/>
    <property type="match status" value="1"/>
</dbReference>
<dbReference type="InterPro" id="IPR036186">
    <property type="entry name" value="Serpin_sf"/>
</dbReference>
<feature type="chain" id="PRO_5035441130" description="Serpin domain-containing protein" evidence="4">
    <location>
        <begin position="22"/>
        <end position="524"/>
    </location>
</feature>
<name>A0A8K0D9V4_IGNLU</name>
<dbReference type="GO" id="GO:0045861">
    <property type="term" value="P:negative regulation of proteolysis"/>
    <property type="evidence" value="ECO:0007669"/>
    <property type="project" value="UniProtKB-ARBA"/>
</dbReference>
<keyword evidence="4" id="KW-0732">Signal</keyword>
<protein>
    <recommendedName>
        <fullName evidence="5">Serpin domain-containing protein</fullName>
    </recommendedName>
</protein>
<dbReference type="Proteomes" id="UP000801492">
    <property type="component" value="Unassembled WGS sequence"/>
</dbReference>